<name>A0ABS7PRG1_9SPHN</name>
<dbReference type="Proteomes" id="UP000706039">
    <property type="component" value="Unassembled WGS sequence"/>
</dbReference>
<feature type="domain" description="Aminotransferase class V" evidence="2">
    <location>
        <begin position="90"/>
        <end position="299"/>
    </location>
</feature>
<dbReference type="RefSeq" id="WP_222990934.1">
    <property type="nucleotide sequence ID" value="NZ_JAINVV010000008.1"/>
</dbReference>
<keyword evidence="1" id="KW-0663">Pyridoxal phosphate</keyword>
<dbReference type="InterPro" id="IPR015424">
    <property type="entry name" value="PyrdxlP-dep_Trfase"/>
</dbReference>
<evidence type="ECO:0000313" key="3">
    <source>
        <dbReference type="EMBL" id="MBY8823818.1"/>
    </source>
</evidence>
<protein>
    <submittedName>
        <fullName evidence="3">Aminotransferase class V-fold PLP-dependent enzyme</fullName>
    </submittedName>
</protein>
<keyword evidence="4" id="KW-1185">Reference proteome</keyword>
<dbReference type="InterPro" id="IPR000192">
    <property type="entry name" value="Aminotrans_V_dom"/>
</dbReference>
<evidence type="ECO:0000313" key="4">
    <source>
        <dbReference type="Proteomes" id="UP000706039"/>
    </source>
</evidence>
<proteinExistence type="predicted"/>
<dbReference type="Gene3D" id="3.40.640.10">
    <property type="entry name" value="Type I PLP-dependent aspartate aminotransferase-like (Major domain)"/>
    <property type="match status" value="1"/>
</dbReference>
<reference evidence="3 4" key="1">
    <citation type="submission" date="2021-08" db="EMBL/GenBank/DDBJ databases">
        <authorList>
            <person name="Tuo L."/>
        </authorList>
    </citation>
    <scope>NUCLEOTIDE SEQUENCE [LARGE SCALE GENOMIC DNA]</scope>
    <source>
        <strain evidence="3 4">JCM 31229</strain>
    </source>
</reference>
<keyword evidence="3" id="KW-0032">Aminotransferase</keyword>
<dbReference type="SUPFAM" id="SSF53383">
    <property type="entry name" value="PLP-dependent transferases"/>
    <property type="match status" value="1"/>
</dbReference>
<dbReference type="Pfam" id="PF00266">
    <property type="entry name" value="Aminotran_5"/>
    <property type="match status" value="1"/>
</dbReference>
<sequence length="386" mass="41802">MSAHRALFLVPGEGPYLLSHSVGCLPRAARARLDDDMLTPWAELGSDGWGNWLGVIDRFRGAASGLLGVEPEEICPQPTVSSALFNLLSGLKREPGRDVLLASAHAFSSLVFAMERLQRLGYRLELLPEDVDPGDPQSWIDAIDERVAAVVPMHVHSNSGVISPIVEIATAARRHGVFSIVDAAQSVGILPVTPRAWGVDAVLGTSVKWLCGGPGAPFLWIRRELVAEIEPIDVGWFSHENPFAFDVRDFRYAGDARRFWGGTPTIAPFSLATTGIETIASIGVDAALEWNRTLIAHLEVAADCRFDMTRQGGTLCLTAEDIEGLATALGDAGCRFDRRGDVVRASFHVWNSIEDAELVGGILRDFPARQIGADRPDQRKPLGRAA</sequence>
<dbReference type="Gene3D" id="3.90.1150.10">
    <property type="entry name" value="Aspartate Aminotransferase, domain 1"/>
    <property type="match status" value="1"/>
</dbReference>
<gene>
    <name evidence="3" type="ORF">K7G82_16050</name>
</gene>
<dbReference type="PANTHER" id="PTHR43586:SF4">
    <property type="entry name" value="ISOPENICILLIN N EPIMERASE"/>
    <property type="match status" value="1"/>
</dbReference>
<organism evidence="3 4">
    <name type="scientific">Sphingomonas colocasiae</name>
    <dbReference type="NCBI Taxonomy" id="1848973"/>
    <lineage>
        <taxon>Bacteria</taxon>
        <taxon>Pseudomonadati</taxon>
        <taxon>Pseudomonadota</taxon>
        <taxon>Alphaproteobacteria</taxon>
        <taxon>Sphingomonadales</taxon>
        <taxon>Sphingomonadaceae</taxon>
        <taxon>Sphingomonas</taxon>
    </lineage>
</organism>
<dbReference type="GO" id="GO:0008483">
    <property type="term" value="F:transaminase activity"/>
    <property type="evidence" value="ECO:0007669"/>
    <property type="project" value="UniProtKB-KW"/>
</dbReference>
<dbReference type="EMBL" id="JAINVV010000008">
    <property type="protein sequence ID" value="MBY8823818.1"/>
    <property type="molecule type" value="Genomic_DNA"/>
</dbReference>
<keyword evidence="3" id="KW-0808">Transferase</keyword>
<accession>A0ABS7PRG1</accession>
<comment type="caution">
    <text evidence="3">The sequence shown here is derived from an EMBL/GenBank/DDBJ whole genome shotgun (WGS) entry which is preliminary data.</text>
</comment>
<dbReference type="InterPro" id="IPR015421">
    <property type="entry name" value="PyrdxlP-dep_Trfase_major"/>
</dbReference>
<dbReference type="InterPro" id="IPR015422">
    <property type="entry name" value="PyrdxlP-dep_Trfase_small"/>
</dbReference>
<dbReference type="PANTHER" id="PTHR43586">
    <property type="entry name" value="CYSTEINE DESULFURASE"/>
    <property type="match status" value="1"/>
</dbReference>
<evidence type="ECO:0000259" key="2">
    <source>
        <dbReference type="Pfam" id="PF00266"/>
    </source>
</evidence>
<evidence type="ECO:0000256" key="1">
    <source>
        <dbReference type="ARBA" id="ARBA00022898"/>
    </source>
</evidence>